<protein>
    <submittedName>
        <fullName evidence="1">Uncharacterized protein</fullName>
    </submittedName>
</protein>
<comment type="caution">
    <text evidence="1">The sequence shown here is derived from an EMBL/GenBank/DDBJ whole genome shotgun (WGS) entry which is preliminary data.</text>
</comment>
<accession>A0ABR6YEU1</accession>
<gene>
    <name evidence="1" type="ORF">H8K55_15995</name>
</gene>
<reference evidence="1 2" key="1">
    <citation type="submission" date="2020-08" db="EMBL/GenBank/DDBJ databases">
        <title>Novel species isolated from subtropical streams in China.</title>
        <authorList>
            <person name="Lu H."/>
        </authorList>
    </citation>
    <scope>NUCLEOTIDE SEQUENCE [LARGE SCALE GENOMIC DNA]</scope>
    <source>
        <strain evidence="1 2">LX15W</strain>
    </source>
</reference>
<proteinExistence type="predicted"/>
<evidence type="ECO:0000313" key="1">
    <source>
        <dbReference type="EMBL" id="MBC3875091.1"/>
    </source>
</evidence>
<name>A0ABR6YEU1_9BURK</name>
<evidence type="ECO:0000313" key="2">
    <source>
        <dbReference type="Proteomes" id="UP000624279"/>
    </source>
</evidence>
<dbReference type="Proteomes" id="UP000624279">
    <property type="component" value="Unassembled WGS sequence"/>
</dbReference>
<dbReference type="EMBL" id="JACOGA010000015">
    <property type="protein sequence ID" value="MBC3875091.1"/>
    <property type="molecule type" value="Genomic_DNA"/>
</dbReference>
<organism evidence="1 2">
    <name type="scientific">Undibacterium flavidum</name>
    <dbReference type="NCBI Taxonomy" id="2762297"/>
    <lineage>
        <taxon>Bacteria</taxon>
        <taxon>Pseudomonadati</taxon>
        <taxon>Pseudomonadota</taxon>
        <taxon>Betaproteobacteria</taxon>
        <taxon>Burkholderiales</taxon>
        <taxon>Oxalobacteraceae</taxon>
        <taxon>Undibacterium</taxon>
    </lineage>
</organism>
<sequence>MFKFWRTPEFTDPEIGILKRAGKGMWYSMSKEGAPSITVEGSKDRPFQQSLDVARRLLREGNHITSVAEEFLTQDSQATEFLQSGGKLICDGFTVYEPQEIAVEFSLSDWPDAMITVLFKGGQPCEVQLAD</sequence>
<keyword evidence="2" id="KW-1185">Reference proteome</keyword>
<dbReference type="RefSeq" id="WP_186943067.1">
    <property type="nucleotide sequence ID" value="NZ_JACOGA010000015.1"/>
</dbReference>